<dbReference type="GO" id="GO:0006269">
    <property type="term" value="P:DNA replication, synthesis of primer"/>
    <property type="evidence" value="ECO:0007669"/>
    <property type="project" value="TreeGrafter"/>
</dbReference>
<dbReference type="CDD" id="cd01029">
    <property type="entry name" value="TOPRIM_primases"/>
    <property type="match status" value="1"/>
</dbReference>
<dbReference type="PANTHER" id="PTHR30313:SF2">
    <property type="entry name" value="DNA PRIMASE"/>
    <property type="match status" value="1"/>
</dbReference>
<dbReference type="InterPro" id="IPR050219">
    <property type="entry name" value="DnaG_primase"/>
</dbReference>
<keyword evidence="1" id="KW-0547">Nucleotide-binding</keyword>
<name>A0A6J5MBH1_9CAUD</name>
<dbReference type="Gene3D" id="3.40.1360.10">
    <property type="match status" value="1"/>
</dbReference>
<protein>
    <submittedName>
        <fullName evidence="4">Archaeal primase DnaG/twinkle, TOPRIM domain</fullName>
    </submittedName>
</protein>
<dbReference type="Pfam" id="PF13155">
    <property type="entry name" value="Toprim_2"/>
    <property type="match status" value="1"/>
</dbReference>
<dbReference type="GO" id="GO:0005524">
    <property type="term" value="F:ATP binding"/>
    <property type="evidence" value="ECO:0007669"/>
    <property type="project" value="UniProtKB-KW"/>
</dbReference>
<dbReference type="SUPFAM" id="SSF56731">
    <property type="entry name" value="DNA primase core"/>
    <property type="match status" value="1"/>
</dbReference>
<feature type="domain" description="MCM C-terminal AAA(+) ATPase" evidence="3">
    <location>
        <begin position="527"/>
        <end position="712"/>
    </location>
</feature>
<dbReference type="Gene3D" id="3.40.50.300">
    <property type="entry name" value="P-loop containing nucleotide triphosphate hydrolases"/>
    <property type="match status" value="1"/>
</dbReference>
<dbReference type="SUPFAM" id="SSF57783">
    <property type="entry name" value="Zinc beta-ribbon"/>
    <property type="match status" value="1"/>
</dbReference>
<organism evidence="4">
    <name type="scientific">uncultured Caudovirales phage</name>
    <dbReference type="NCBI Taxonomy" id="2100421"/>
    <lineage>
        <taxon>Viruses</taxon>
        <taxon>Duplodnaviria</taxon>
        <taxon>Heunggongvirae</taxon>
        <taxon>Uroviricota</taxon>
        <taxon>Caudoviricetes</taxon>
        <taxon>Peduoviridae</taxon>
        <taxon>Maltschvirus</taxon>
        <taxon>Maltschvirus maltsch</taxon>
    </lineage>
</organism>
<dbReference type="GO" id="GO:0008270">
    <property type="term" value="F:zinc ion binding"/>
    <property type="evidence" value="ECO:0007669"/>
    <property type="project" value="InterPro"/>
</dbReference>
<dbReference type="InterPro" id="IPR027417">
    <property type="entry name" value="P-loop_NTPase"/>
</dbReference>
<evidence type="ECO:0000256" key="2">
    <source>
        <dbReference type="ARBA" id="ARBA00022840"/>
    </source>
</evidence>
<reference evidence="4" key="1">
    <citation type="submission" date="2020-04" db="EMBL/GenBank/DDBJ databases">
        <authorList>
            <person name="Chiriac C."/>
            <person name="Salcher M."/>
            <person name="Ghai R."/>
            <person name="Kavagutti S V."/>
        </authorList>
    </citation>
    <scope>NUCLEOTIDE SEQUENCE</scope>
</reference>
<gene>
    <name evidence="4" type="ORF">UFOVP453_12</name>
</gene>
<dbReference type="InterPro" id="IPR034154">
    <property type="entry name" value="TOPRIM_DnaG/twinkle"/>
</dbReference>
<dbReference type="SUPFAM" id="SSF52540">
    <property type="entry name" value="P-loop containing nucleoside triphosphate hydrolases"/>
    <property type="match status" value="1"/>
</dbReference>
<dbReference type="InterPro" id="IPR001208">
    <property type="entry name" value="MCM_dom"/>
</dbReference>
<dbReference type="Gene3D" id="3.90.580.10">
    <property type="entry name" value="Zinc finger, CHC2-type domain"/>
    <property type="match status" value="1"/>
</dbReference>
<dbReference type="PANTHER" id="PTHR30313">
    <property type="entry name" value="DNA PRIMASE"/>
    <property type="match status" value="1"/>
</dbReference>
<dbReference type="Pfam" id="PF00493">
    <property type="entry name" value="MCM"/>
    <property type="match status" value="1"/>
</dbReference>
<dbReference type="InterPro" id="IPR036977">
    <property type="entry name" value="DNA_primase_Znf_CHC2"/>
</dbReference>
<evidence type="ECO:0000256" key="1">
    <source>
        <dbReference type="ARBA" id="ARBA00022741"/>
    </source>
</evidence>
<dbReference type="EMBL" id="LR796426">
    <property type="protein sequence ID" value="CAB4143964.1"/>
    <property type="molecule type" value="Genomic_DNA"/>
</dbReference>
<sequence length="936" mass="105600">MFEKILPNLNPKPNGECDTLCPFPHDKGYETRPSAHINLDKRVFHCKTCQAERRFEAGGLSETGFVAEYYGISYEQAANLMATMNESENADDSQWNQTCALLHDNVEYMEYLRSRGLTTQTIKKYQLGYSGDGIMYPVFIYGQLCDVRTYMPDQTPKMRSRKGASPLLFPFDEWLNDERDTLLCAGENDTLLARQLGFNAVTVTGGEGTFPKIFAKLFEGKNVNICYDCDDAGKRGARTVAFLLKEIGANVRLVDLGLEGTKESKDVTDFITKCNRTAEDLYTRIQAAQTYSEELFKEDKNIAYPVVNLWDIAEGKYAGKRISARVLLSGKYDMPMQTPTAIEWECNNPNLMSERSPCQTCPYANKNGWWTLNENLKDVMELVDVNDKQQDAAINKFIGLPAKCPGVRKTVKARKPVYKVIFTPDVPSEEGEEYRAIEQYAYTVGLNLEDGQRYRVFFKPYAHSLDGQRVYMVVDRVEESDNAINSFEMTDEIAEQLKVFQGDPFNVMSERAEQFHNFTKIFKPNPMIANAVDLMYHSPLRFKFHGREMKGYPEILIVGESRTGKTETGLMFQRYVGIGNFMALKGATTAGILGGADKLTTGGFKINWGTVPRNNKGLVIMDELSGMSREVMASLTAMRSERIATVHKITRGKAPAETRLLWCSNPRVNASGQSTNIKDYPTGVHIMLDLIGSDEDIARFDMCMLIVKESDSSPLDTPQTEAYDSEIYANLIKWVWTRNSDEVIFDNGVEEYIVQIASELNEKYDTDIKLFGAECWKKIARIATACAACTFSCTPNFNSIVVTKRHVDWAADFFRRNYDNSIFRLGEYVRERRSYNETNEAVNTLVAGICRSNAMLIKTLLNSVSPVPMGNLMAVSGLERNQFAELVNRLSSNFLVTVNPSGLMATRRLRLAVDVYRSEYPKSRLLPLSQEGSVGV</sequence>
<dbReference type="GO" id="GO:0003677">
    <property type="term" value="F:DNA binding"/>
    <property type="evidence" value="ECO:0007669"/>
    <property type="project" value="InterPro"/>
</dbReference>
<evidence type="ECO:0000313" key="4">
    <source>
        <dbReference type="EMBL" id="CAB4143964.1"/>
    </source>
</evidence>
<accession>A0A6J5MBH1</accession>
<proteinExistence type="predicted"/>
<evidence type="ECO:0000259" key="3">
    <source>
        <dbReference type="Pfam" id="PF00493"/>
    </source>
</evidence>
<keyword evidence="2" id="KW-0067">ATP-binding</keyword>